<dbReference type="EMBL" id="JAKOGI010000028">
    <property type="protein sequence ID" value="KAJ8448695.1"/>
    <property type="molecule type" value="Genomic_DNA"/>
</dbReference>
<feature type="transmembrane region" description="Helical" evidence="8">
    <location>
        <begin position="227"/>
        <end position="246"/>
    </location>
</feature>
<feature type="region of interest" description="Disordered" evidence="7">
    <location>
        <begin position="46"/>
        <end position="76"/>
    </location>
</feature>
<protein>
    <recommendedName>
        <fullName evidence="11">Transmembrane protein</fullName>
    </recommendedName>
</protein>
<reference evidence="9" key="1">
    <citation type="submission" date="2022-04" db="EMBL/GenBank/DDBJ databases">
        <title>Carnegiea gigantea Genome sequencing and assembly v2.</title>
        <authorList>
            <person name="Copetti D."/>
            <person name="Sanderson M.J."/>
            <person name="Burquez A."/>
            <person name="Wojciechowski M.F."/>
        </authorList>
    </citation>
    <scope>NUCLEOTIDE SEQUENCE</scope>
    <source>
        <strain evidence="9">SGP5-SGP5p</strain>
        <tissue evidence="9">Aerial part</tissue>
    </source>
</reference>
<proteinExistence type="inferred from homology"/>
<comment type="caution">
    <text evidence="9">The sequence shown here is derived from an EMBL/GenBank/DDBJ whole genome shotgun (WGS) entry which is preliminary data.</text>
</comment>
<keyword evidence="10" id="KW-1185">Reference proteome</keyword>
<dbReference type="AlphaFoldDB" id="A0A9Q1QQJ9"/>
<feature type="transmembrane region" description="Helical" evidence="8">
    <location>
        <begin position="333"/>
        <end position="349"/>
    </location>
</feature>
<evidence type="ECO:0000256" key="2">
    <source>
        <dbReference type="ARBA" id="ARBA00009706"/>
    </source>
</evidence>
<feature type="transmembrane region" description="Helical" evidence="8">
    <location>
        <begin position="192"/>
        <end position="215"/>
    </location>
</feature>
<accession>A0A9Q1QQJ9</accession>
<evidence type="ECO:0008006" key="11">
    <source>
        <dbReference type="Google" id="ProtNLM"/>
    </source>
</evidence>
<dbReference type="PANTHER" id="PTHR13624">
    <property type="entry name" value="RE42071P"/>
    <property type="match status" value="1"/>
</dbReference>
<name>A0A9Q1QQJ9_9CARY</name>
<evidence type="ECO:0000256" key="1">
    <source>
        <dbReference type="ARBA" id="ARBA00004141"/>
    </source>
</evidence>
<evidence type="ECO:0000256" key="7">
    <source>
        <dbReference type="SAM" id="MobiDB-lite"/>
    </source>
</evidence>
<feature type="transmembrane region" description="Helical" evidence="8">
    <location>
        <begin position="156"/>
        <end position="180"/>
    </location>
</feature>
<feature type="compositionally biased region" description="Polar residues" evidence="7">
    <location>
        <begin position="65"/>
        <end position="76"/>
    </location>
</feature>
<dbReference type="Proteomes" id="UP001153076">
    <property type="component" value="Unassembled WGS sequence"/>
</dbReference>
<feature type="transmembrane region" description="Helical" evidence="8">
    <location>
        <begin position="266"/>
        <end position="292"/>
    </location>
</feature>
<keyword evidence="5 8" id="KW-0472">Membrane</keyword>
<dbReference type="PANTHER" id="PTHR13624:SF6">
    <property type="entry name" value="EMEI"/>
    <property type="match status" value="1"/>
</dbReference>
<keyword evidence="6" id="KW-0325">Glycoprotein</keyword>
<feature type="transmembrane region" description="Helical" evidence="8">
    <location>
        <begin position="437"/>
        <end position="459"/>
    </location>
</feature>
<sequence>MYSILLSYRNLFFQILLSISLSLLLHFFSLPSIFLSGLNTYIHPDDVNPSKPQSGPKVAIRRPSDTNSDQGLNGFQSLSSKTASELRNRKKPKEKFEFDESKAQIFRLKLGDAHIHSRLYYDSYRGCFNTFVVSCSCFVLHRYLNVDHGSGILRNGSLVPIVIGVLGLFRVLISLFRVSIERSGFRRSERQLGLGLGCLGFIAVLVIFLGVYPWILDFEFSSVDGYGRLFMAALAGFITGFLYLAAGKNARAFWLGTDQIRCNLPIISCGWFAQMIFYANYLMMAFVSLLWIKPFAEILLNKNTGASRRGQAGGHREKLVGNMGMEEADFVKFRLWCLLISGVLQVFALRPNVQTYLNEAVLSWYQRLHSSMVPDLDYSRAKVFLHNHFLCLATIQFLSPAVLMLLSLGLSQVGGGLFENFQVACVMLPCSAFVKEVALFLAWWVAFVWFVFTSAYLAFYRRGILYDPCIMRLHEAGSRDQHLENDPSWCLSPFMNVNLVDHVEPGHRKALMVAI</sequence>
<evidence type="ECO:0000256" key="5">
    <source>
        <dbReference type="ARBA" id="ARBA00023136"/>
    </source>
</evidence>
<evidence type="ECO:0000256" key="8">
    <source>
        <dbReference type="SAM" id="Phobius"/>
    </source>
</evidence>
<evidence type="ECO:0000313" key="10">
    <source>
        <dbReference type="Proteomes" id="UP001153076"/>
    </source>
</evidence>
<feature type="transmembrane region" description="Helical" evidence="8">
    <location>
        <begin position="12"/>
        <end position="35"/>
    </location>
</feature>
<organism evidence="9 10">
    <name type="scientific">Carnegiea gigantea</name>
    <dbReference type="NCBI Taxonomy" id="171969"/>
    <lineage>
        <taxon>Eukaryota</taxon>
        <taxon>Viridiplantae</taxon>
        <taxon>Streptophyta</taxon>
        <taxon>Embryophyta</taxon>
        <taxon>Tracheophyta</taxon>
        <taxon>Spermatophyta</taxon>
        <taxon>Magnoliopsida</taxon>
        <taxon>eudicotyledons</taxon>
        <taxon>Gunneridae</taxon>
        <taxon>Pentapetalae</taxon>
        <taxon>Caryophyllales</taxon>
        <taxon>Cactineae</taxon>
        <taxon>Cactaceae</taxon>
        <taxon>Cactoideae</taxon>
        <taxon>Echinocereeae</taxon>
        <taxon>Carnegiea</taxon>
    </lineage>
</organism>
<dbReference type="Pfam" id="PF10268">
    <property type="entry name" value="Tmemb_161AB"/>
    <property type="match status" value="1"/>
</dbReference>
<keyword evidence="3 8" id="KW-0812">Transmembrane</keyword>
<gene>
    <name evidence="9" type="ORF">Cgig2_010582</name>
</gene>
<evidence type="ECO:0000256" key="6">
    <source>
        <dbReference type="ARBA" id="ARBA00023180"/>
    </source>
</evidence>
<dbReference type="GO" id="GO:0016020">
    <property type="term" value="C:membrane"/>
    <property type="evidence" value="ECO:0007669"/>
    <property type="project" value="UniProtKB-SubCell"/>
</dbReference>
<comment type="similarity">
    <text evidence="2">Belongs to the TMEM161 family.</text>
</comment>
<comment type="subcellular location">
    <subcellularLocation>
        <location evidence="1">Membrane</location>
        <topology evidence="1">Multi-pass membrane protein</topology>
    </subcellularLocation>
</comment>
<dbReference type="OrthoDB" id="784140at2759"/>
<feature type="transmembrane region" description="Helical" evidence="8">
    <location>
        <begin position="389"/>
        <end position="410"/>
    </location>
</feature>
<evidence type="ECO:0000256" key="3">
    <source>
        <dbReference type="ARBA" id="ARBA00022692"/>
    </source>
</evidence>
<keyword evidence="4 8" id="KW-1133">Transmembrane helix</keyword>
<feature type="transmembrane region" description="Helical" evidence="8">
    <location>
        <begin position="126"/>
        <end position="144"/>
    </location>
</feature>
<dbReference type="InterPro" id="IPR019395">
    <property type="entry name" value="Transmembrane_161A/B"/>
</dbReference>
<evidence type="ECO:0000256" key="4">
    <source>
        <dbReference type="ARBA" id="ARBA00022989"/>
    </source>
</evidence>
<evidence type="ECO:0000313" key="9">
    <source>
        <dbReference type="EMBL" id="KAJ8448695.1"/>
    </source>
</evidence>